<dbReference type="Gene3D" id="3.40.50.300">
    <property type="entry name" value="P-loop containing nucleotide triphosphate hydrolases"/>
    <property type="match status" value="1"/>
</dbReference>
<keyword evidence="6" id="KW-1185">Reference proteome</keyword>
<evidence type="ECO:0000259" key="4">
    <source>
        <dbReference type="PROSITE" id="PS50893"/>
    </source>
</evidence>
<feature type="domain" description="ABC transporter" evidence="4">
    <location>
        <begin position="3"/>
        <end position="239"/>
    </location>
</feature>
<dbReference type="SMART" id="SM00382">
    <property type="entry name" value="AAA"/>
    <property type="match status" value="1"/>
</dbReference>
<name>A0ABR7IAH0_9FIRM</name>
<keyword evidence="2" id="KW-0547">Nucleotide-binding</keyword>
<dbReference type="PROSITE" id="PS00211">
    <property type="entry name" value="ABC_TRANSPORTER_1"/>
    <property type="match status" value="1"/>
</dbReference>
<sequence length="261" mass="29433">MRFEVRNGSFGYKNRKILNDISFSIEDGEILSVLGSNGVGKTTLLKCMMGLLHWEKGGTYIDDVELSQIKQKEVWQKIAYVPQAKGSTFGFSVLDMVMFGRSAHLGTFSQPTKEDREIAEQALEDLGITYLKDKICSEMSGGELQMVLIARALTIHPNMLVLDEPESNLDFKNQLIILETIEKLAREKNISAIVNTHYPDHALKISNKALILNRDGTNFYGNAAEVINEPNMEKSFSVRVHIDNFTLDEREYNCVVPLNLL</sequence>
<evidence type="ECO:0000256" key="2">
    <source>
        <dbReference type="ARBA" id="ARBA00022741"/>
    </source>
</evidence>
<gene>
    <name evidence="5" type="ORF">H8Z76_07655</name>
</gene>
<dbReference type="Pfam" id="PF00005">
    <property type="entry name" value="ABC_tran"/>
    <property type="match status" value="1"/>
</dbReference>
<evidence type="ECO:0000256" key="1">
    <source>
        <dbReference type="ARBA" id="ARBA00022448"/>
    </source>
</evidence>
<proteinExistence type="predicted"/>
<dbReference type="Proteomes" id="UP000621540">
    <property type="component" value="Unassembled WGS sequence"/>
</dbReference>
<dbReference type="PANTHER" id="PTHR42734:SF19">
    <property type="entry name" value="IRON COMPOUNDS ABC TRANSPORTER, ATP-BINDING PROTEIN"/>
    <property type="match status" value="1"/>
</dbReference>
<comment type="caution">
    <text evidence="5">The sequence shown here is derived from an EMBL/GenBank/DDBJ whole genome shotgun (WGS) entry which is preliminary data.</text>
</comment>
<dbReference type="CDD" id="cd03214">
    <property type="entry name" value="ABC_Iron-Siderophores_B12_Hemin"/>
    <property type="match status" value="1"/>
</dbReference>
<dbReference type="PANTHER" id="PTHR42734">
    <property type="entry name" value="METAL TRANSPORT SYSTEM ATP-BINDING PROTEIN TM_0124-RELATED"/>
    <property type="match status" value="1"/>
</dbReference>
<dbReference type="SUPFAM" id="SSF52540">
    <property type="entry name" value="P-loop containing nucleoside triphosphate hydrolases"/>
    <property type="match status" value="1"/>
</dbReference>
<dbReference type="RefSeq" id="WP_186982131.1">
    <property type="nucleotide sequence ID" value="NZ_JACOQH010000004.1"/>
</dbReference>
<organism evidence="5 6">
    <name type="scientific">Roseburia yibonii</name>
    <dbReference type="NCBI Taxonomy" id="2763063"/>
    <lineage>
        <taxon>Bacteria</taxon>
        <taxon>Bacillati</taxon>
        <taxon>Bacillota</taxon>
        <taxon>Clostridia</taxon>
        <taxon>Lachnospirales</taxon>
        <taxon>Lachnospiraceae</taxon>
        <taxon>Roseburia</taxon>
    </lineage>
</organism>
<evidence type="ECO:0000256" key="3">
    <source>
        <dbReference type="ARBA" id="ARBA00022840"/>
    </source>
</evidence>
<dbReference type="InterPro" id="IPR003593">
    <property type="entry name" value="AAA+_ATPase"/>
</dbReference>
<accession>A0ABR7IAH0</accession>
<dbReference type="InterPro" id="IPR017871">
    <property type="entry name" value="ABC_transporter-like_CS"/>
</dbReference>
<evidence type="ECO:0000313" key="5">
    <source>
        <dbReference type="EMBL" id="MBC5753902.1"/>
    </source>
</evidence>
<evidence type="ECO:0000313" key="6">
    <source>
        <dbReference type="Proteomes" id="UP000621540"/>
    </source>
</evidence>
<dbReference type="EMBL" id="JACOQH010000004">
    <property type="protein sequence ID" value="MBC5753902.1"/>
    <property type="molecule type" value="Genomic_DNA"/>
</dbReference>
<dbReference type="InterPro" id="IPR050153">
    <property type="entry name" value="Metal_Ion_Import_ABC"/>
</dbReference>
<dbReference type="InterPro" id="IPR003439">
    <property type="entry name" value="ABC_transporter-like_ATP-bd"/>
</dbReference>
<dbReference type="GO" id="GO:0005524">
    <property type="term" value="F:ATP binding"/>
    <property type="evidence" value="ECO:0007669"/>
    <property type="project" value="UniProtKB-KW"/>
</dbReference>
<dbReference type="PROSITE" id="PS50893">
    <property type="entry name" value="ABC_TRANSPORTER_2"/>
    <property type="match status" value="1"/>
</dbReference>
<keyword evidence="3 5" id="KW-0067">ATP-binding</keyword>
<protein>
    <submittedName>
        <fullName evidence="5">ABC transporter ATP-binding protein</fullName>
    </submittedName>
</protein>
<reference evidence="5 6" key="1">
    <citation type="submission" date="2020-08" db="EMBL/GenBank/DDBJ databases">
        <title>Genome public.</title>
        <authorList>
            <person name="Liu C."/>
            <person name="Sun Q."/>
        </authorList>
    </citation>
    <scope>NUCLEOTIDE SEQUENCE [LARGE SCALE GENOMIC DNA]</scope>
    <source>
        <strain evidence="5 6">BX0805</strain>
    </source>
</reference>
<dbReference type="InterPro" id="IPR027417">
    <property type="entry name" value="P-loop_NTPase"/>
</dbReference>
<keyword evidence="1" id="KW-0813">Transport</keyword>